<dbReference type="Gene3D" id="1.20.5.1930">
    <property type="match status" value="1"/>
</dbReference>
<dbReference type="PANTHER" id="PTHR24421:SF10">
    <property type="entry name" value="NITRATE_NITRITE SENSOR PROTEIN NARQ"/>
    <property type="match status" value="1"/>
</dbReference>
<evidence type="ECO:0000256" key="6">
    <source>
        <dbReference type="ARBA" id="ARBA00022777"/>
    </source>
</evidence>
<feature type="transmembrane region" description="Helical" evidence="9">
    <location>
        <begin position="95"/>
        <end position="122"/>
    </location>
</feature>
<evidence type="ECO:0000259" key="10">
    <source>
        <dbReference type="Pfam" id="PF02518"/>
    </source>
</evidence>
<dbReference type="OrthoDB" id="227596at2"/>
<feature type="transmembrane region" description="Helical" evidence="9">
    <location>
        <begin position="222"/>
        <end position="241"/>
    </location>
</feature>
<dbReference type="GO" id="GO:0016020">
    <property type="term" value="C:membrane"/>
    <property type="evidence" value="ECO:0007669"/>
    <property type="project" value="InterPro"/>
</dbReference>
<feature type="transmembrane region" description="Helical" evidence="9">
    <location>
        <begin position="176"/>
        <end position="201"/>
    </location>
</feature>
<dbReference type="Gene3D" id="3.30.565.10">
    <property type="entry name" value="Histidine kinase-like ATPase, C-terminal domain"/>
    <property type="match status" value="1"/>
</dbReference>
<keyword evidence="4" id="KW-0808">Transferase</keyword>
<name>W9GDU3_9MICO</name>
<evidence type="ECO:0000256" key="2">
    <source>
        <dbReference type="ARBA" id="ARBA00012438"/>
    </source>
</evidence>
<keyword evidence="7" id="KW-0067">ATP-binding</keyword>
<dbReference type="InterPro" id="IPR050482">
    <property type="entry name" value="Sensor_HK_TwoCompSys"/>
</dbReference>
<evidence type="ECO:0000259" key="11">
    <source>
        <dbReference type="Pfam" id="PF07730"/>
    </source>
</evidence>
<keyword evidence="13" id="KW-1185">Reference proteome</keyword>
<evidence type="ECO:0000256" key="8">
    <source>
        <dbReference type="ARBA" id="ARBA00023012"/>
    </source>
</evidence>
<dbReference type="Proteomes" id="UP000019494">
    <property type="component" value="Unassembled WGS sequence"/>
</dbReference>
<keyword evidence="8" id="KW-0902">Two-component regulatory system</keyword>
<feature type="transmembrane region" description="Helical" evidence="9">
    <location>
        <begin position="247"/>
        <end position="267"/>
    </location>
</feature>
<dbReference type="GO" id="GO:0000155">
    <property type="term" value="F:phosphorelay sensor kinase activity"/>
    <property type="evidence" value="ECO:0007669"/>
    <property type="project" value="InterPro"/>
</dbReference>
<feature type="transmembrane region" description="Helical" evidence="9">
    <location>
        <begin position="63"/>
        <end position="83"/>
    </location>
</feature>
<evidence type="ECO:0000256" key="7">
    <source>
        <dbReference type="ARBA" id="ARBA00022840"/>
    </source>
</evidence>
<dbReference type="RefSeq" id="WP_051518834.1">
    <property type="nucleotide sequence ID" value="NZ_AWQS01000288.1"/>
</dbReference>
<dbReference type="InterPro" id="IPR011712">
    <property type="entry name" value="Sig_transdc_His_kin_sub3_dim/P"/>
</dbReference>
<dbReference type="CDD" id="cd16917">
    <property type="entry name" value="HATPase_UhpB-NarQ-NarX-like"/>
    <property type="match status" value="1"/>
</dbReference>
<dbReference type="EMBL" id="AWQS01000288">
    <property type="protein sequence ID" value="EWT04250.1"/>
    <property type="molecule type" value="Genomic_DNA"/>
</dbReference>
<gene>
    <name evidence="12" type="ORF">N864_15020</name>
</gene>
<feature type="domain" description="Signal transduction histidine kinase subgroup 3 dimerisation and phosphoacceptor" evidence="11">
    <location>
        <begin position="484"/>
        <end position="549"/>
    </location>
</feature>
<keyword evidence="3" id="KW-0597">Phosphoprotein</keyword>
<keyword evidence="9" id="KW-0472">Membrane</keyword>
<comment type="catalytic activity">
    <reaction evidence="1">
        <text>ATP + protein L-histidine = ADP + protein N-phospho-L-histidine.</text>
        <dbReference type="EC" id="2.7.13.3"/>
    </reaction>
</comment>
<reference evidence="13" key="1">
    <citation type="submission" date="2013-08" db="EMBL/GenBank/DDBJ databases">
        <title>Intrasporangium oryzae NRRL B-24470.</title>
        <authorList>
            <person name="Liu H."/>
            <person name="Wang G."/>
        </authorList>
    </citation>
    <scope>NUCLEOTIDE SEQUENCE [LARGE SCALE GENOMIC DNA]</scope>
    <source>
        <strain evidence="13">Q5-1</strain>
    </source>
</reference>
<feature type="transmembrane region" description="Helical" evidence="9">
    <location>
        <begin position="38"/>
        <end position="56"/>
    </location>
</feature>
<dbReference type="Pfam" id="PF07730">
    <property type="entry name" value="HisKA_3"/>
    <property type="match status" value="1"/>
</dbReference>
<feature type="transmembrane region" description="Helical" evidence="9">
    <location>
        <begin position="279"/>
        <end position="306"/>
    </location>
</feature>
<dbReference type="AlphaFoldDB" id="W9GDU3"/>
<feature type="transmembrane region" description="Helical" evidence="9">
    <location>
        <begin position="134"/>
        <end position="152"/>
    </location>
</feature>
<evidence type="ECO:0000256" key="5">
    <source>
        <dbReference type="ARBA" id="ARBA00022741"/>
    </source>
</evidence>
<keyword evidence="9" id="KW-1133">Transmembrane helix</keyword>
<evidence type="ECO:0000256" key="3">
    <source>
        <dbReference type="ARBA" id="ARBA00022553"/>
    </source>
</evidence>
<feature type="domain" description="Histidine kinase/HSP90-like ATPase" evidence="10">
    <location>
        <begin position="586"/>
        <end position="668"/>
    </location>
</feature>
<sequence>MGRSTAAARAATVVGGACAIAVAVLLALAPSWAHARYAALYVALAAAPFAVGWFLVRAGATRIGTLLVWMGVVPVLIAVTDLWRLVSEEQPGRLWVTGVLVGAAPLTWVLFYAAPALVVLHFPDGRLPGHEWRWVPRAVVGSALLLLTLGAVTPEPYPPPFETVPRFRFAMPSDLAWLHGALSVLAVLGLLGTLVVTGAAVGARRRRAANPRLRAQLRWIGLTVWTLPLTLLLCWLSYLLLDGPVLVLVGLAVMWLALPLATWAAVLHHDLYNLDRVRTVAATVTAVSTLALLVWTGVTAAAGSVVGGDRPALVAAVTAVLILAFLPLRSRLAHALERRLQPRRAALREALDGLVSEVQAGTAMPEQLEGVLRSTLGAPAARVGYLLPDLPGLWDGAGRPIADYRVVVAPTGPEGAGAALPVRVGGREIAWVLGLEAEDQAVVEGLEGVVALVAELGRLRLGVTAALREAEESRRRLQEVGYAERRRLAQDLHDGAQQRLVSLGLTLRVAQRHLRADDVATSELIDAAVAELGTAVSELRQLAHGIRPACLDDGLGPALAPLTQSGPVPVSVNVAVGSVPDSVAVTAYYVVMEAVTNALKHAQASQVAVHVEQRDGHLAVLVADDGRGGADPLGRGLSGVRDRVTAANGRLDLVSPATRGTRLAVLLPCG</sequence>
<dbReference type="SUPFAM" id="SSF55874">
    <property type="entry name" value="ATPase domain of HSP90 chaperone/DNA topoisomerase II/histidine kinase"/>
    <property type="match status" value="1"/>
</dbReference>
<organism evidence="12 13">
    <name type="scientific">Intrasporangium chromatireducens Q5-1</name>
    <dbReference type="NCBI Taxonomy" id="584657"/>
    <lineage>
        <taxon>Bacteria</taxon>
        <taxon>Bacillati</taxon>
        <taxon>Actinomycetota</taxon>
        <taxon>Actinomycetes</taxon>
        <taxon>Micrococcales</taxon>
        <taxon>Intrasporangiaceae</taxon>
        <taxon>Intrasporangium</taxon>
    </lineage>
</organism>
<keyword evidence="6 12" id="KW-0418">Kinase</keyword>
<dbReference type="GO" id="GO:0005524">
    <property type="term" value="F:ATP binding"/>
    <property type="evidence" value="ECO:0007669"/>
    <property type="project" value="UniProtKB-KW"/>
</dbReference>
<dbReference type="PANTHER" id="PTHR24421">
    <property type="entry name" value="NITRATE/NITRITE SENSOR PROTEIN NARX-RELATED"/>
    <property type="match status" value="1"/>
</dbReference>
<comment type="caution">
    <text evidence="12">The sequence shown here is derived from an EMBL/GenBank/DDBJ whole genome shotgun (WGS) entry which is preliminary data.</text>
</comment>
<dbReference type="PATRIC" id="fig|584657.3.peg.3870"/>
<dbReference type="Pfam" id="PF02518">
    <property type="entry name" value="HATPase_c"/>
    <property type="match status" value="1"/>
</dbReference>
<evidence type="ECO:0000313" key="12">
    <source>
        <dbReference type="EMBL" id="EWT04250.1"/>
    </source>
</evidence>
<dbReference type="InterPro" id="IPR003594">
    <property type="entry name" value="HATPase_dom"/>
</dbReference>
<protein>
    <recommendedName>
        <fullName evidence="2">histidine kinase</fullName>
        <ecNumber evidence="2">2.7.13.3</ecNumber>
    </recommendedName>
</protein>
<evidence type="ECO:0000256" key="4">
    <source>
        <dbReference type="ARBA" id="ARBA00022679"/>
    </source>
</evidence>
<feature type="transmembrane region" description="Helical" evidence="9">
    <location>
        <begin position="312"/>
        <end position="329"/>
    </location>
</feature>
<feature type="transmembrane region" description="Helical" evidence="9">
    <location>
        <begin position="12"/>
        <end position="32"/>
    </location>
</feature>
<evidence type="ECO:0000256" key="9">
    <source>
        <dbReference type="SAM" id="Phobius"/>
    </source>
</evidence>
<evidence type="ECO:0000313" key="13">
    <source>
        <dbReference type="Proteomes" id="UP000019494"/>
    </source>
</evidence>
<evidence type="ECO:0000256" key="1">
    <source>
        <dbReference type="ARBA" id="ARBA00000085"/>
    </source>
</evidence>
<dbReference type="EC" id="2.7.13.3" evidence="2"/>
<accession>W9GDU3</accession>
<dbReference type="GO" id="GO:0046983">
    <property type="term" value="F:protein dimerization activity"/>
    <property type="evidence" value="ECO:0007669"/>
    <property type="project" value="InterPro"/>
</dbReference>
<dbReference type="InterPro" id="IPR036890">
    <property type="entry name" value="HATPase_C_sf"/>
</dbReference>
<proteinExistence type="predicted"/>
<keyword evidence="9" id="KW-0812">Transmembrane</keyword>
<keyword evidence="5" id="KW-0547">Nucleotide-binding</keyword>